<name>A0A1Z4LQ14_9CYAN</name>
<proteinExistence type="predicted"/>
<protein>
    <submittedName>
        <fullName evidence="2">Putative glycosyl transferase</fullName>
    </submittedName>
</protein>
<accession>A0A1Z4LQ14</accession>
<dbReference type="PANTHER" id="PTHR22916">
    <property type="entry name" value="GLYCOSYLTRANSFERASE"/>
    <property type="match status" value="1"/>
</dbReference>
<dbReference type="SUPFAM" id="SSF53448">
    <property type="entry name" value="Nucleotide-diphospho-sugar transferases"/>
    <property type="match status" value="1"/>
</dbReference>
<dbReference type="EMBL" id="AP018227">
    <property type="protein sequence ID" value="BAY83319.1"/>
    <property type="molecule type" value="Genomic_DNA"/>
</dbReference>
<dbReference type="InterPro" id="IPR001173">
    <property type="entry name" value="Glyco_trans_2-like"/>
</dbReference>
<dbReference type="Proteomes" id="UP000218418">
    <property type="component" value="Chromosome"/>
</dbReference>
<dbReference type="InterPro" id="IPR029044">
    <property type="entry name" value="Nucleotide-diphossugar_trans"/>
</dbReference>
<reference evidence="2 3" key="1">
    <citation type="submission" date="2017-06" db="EMBL/GenBank/DDBJ databases">
        <title>Genome sequencing of cyanobaciteial culture collection at National Institute for Environmental Studies (NIES).</title>
        <authorList>
            <person name="Hirose Y."/>
            <person name="Shimura Y."/>
            <person name="Fujisawa T."/>
            <person name="Nakamura Y."/>
            <person name="Kawachi M."/>
        </authorList>
    </citation>
    <scope>NUCLEOTIDE SEQUENCE [LARGE SCALE GENOMIC DNA]</scope>
    <source>
        <strain evidence="2 3">NIES-267</strain>
    </source>
</reference>
<feature type="domain" description="Glycosyltransferase 2-like" evidence="1">
    <location>
        <begin position="11"/>
        <end position="132"/>
    </location>
</feature>
<dbReference type="PANTHER" id="PTHR22916:SF3">
    <property type="entry name" value="UDP-GLCNAC:BETAGAL BETA-1,3-N-ACETYLGLUCOSAMINYLTRANSFERASE-LIKE PROTEIN 1"/>
    <property type="match status" value="1"/>
</dbReference>
<gene>
    <name evidence="2" type="ORF">NIES267_28060</name>
</gene>
<organism evidence="2 3">
    <name type="scientific">Calothrix parasitica NIES-267</name>
    <dbReference type="NCBI Taxonomy" id="1973488"/>
    <lineage>
        <taxon>Bacteria</taxon>
        <taxon>Bacillati</taxon>
        <taxon>Cyanobacteriota</taxon>
        <taxon>Cyanophyceae</taxon>
        <taxon>Nostocales</taxon>
        <taxon>Calotrichaceae</taxon>
        <taxon>Calothrix</taxon>
    </lineage>
</organism>
<keyword evidence="3" id="KW-1185">Reference proteome</keyword>
<evidence type="ECO:0000259" key="1">
    <source>
        <dbReference type="Pfam" id="PF00535"/>
    </source>
</evidence>
<evidence type="ECO:0000313" key="3">
    <source>
        <dbReference type="Proteomes" id="UP000218418"/>
    </source>
</evidence>
<evidence type="ECO:0000313" key="2">
    <source>
        <dbReference type="EMBL" id="BAY83319.1"/>
    </source>
</evidence>
<sequence length="336" mass="39220">MGTYKMQKLVSVIIPCFNAERWIAEAIDSCLQQTYPDIEIIVIDDCSTDNSVEIIKSYGDKIIWERLPENKGGCYARNRGFALSKGEYIQFLDADDFILPKKIERQINFLEETGADAVYGDWRFQGHQSNGVIFLEQIEKPGEQANLLESLIFNWWTAVASLFYRRTAVEKSGGWDEDFLAAQDRDFLISVVMAGAKVVYQPGCYSIYRRYGNITVSTCSKLRWVENHCKVLQKVEKKLVEKYQQKIPINYRRALAHGYFELARDYMYIDYPEYLRFSKKSLTLFPEFKRKTKIPMYKLVQDICGFRLCEKIVSCILLLKAYIDYKINPRTSKFHS</sequence>
<dbReference type="AlphaFoldDB" id="A0A1Z4LQ14"/>
<keyword evidence="2" id="KW-0808">Transferase</keyword>
<dbReference type="GO" id="GO:0016758">
    <property type="term" value="F:hexosyltransferase activity"/>
    <property type="evidence" value="ECO:0007669"/>
    <property type="project" value="UniProtKB-ARBA"/>
</dbReference>
<dbReference type="Pfam" id="PF00535">
    <property type="entry name" value="Glycos_transf_2"/>
    <property type="match status" value="1"/>
</dbReference>
<dbReference type="Gene3D" id="3.90.550.10">
    <property type="entry name" value="Spore Coat Polysaccharide Biosynthesis Protein SpsA, Chain A"/>
    <property type="match status" value="1"/>
</dbReference>